<dbReference type="Proteomes" id="UP000028725">
    <property type="component" value="Unassembled WGS sequence"/>
</dbReference>
<dbReference type="AlphaFoldDB" id="A0A085WJ86"/>
<dbReference type="STRING" id="394096.DB31_8232"/>
<gene>
    <name evidence="1" type="ORF">DB31_8232</name>
</gene>
<reference evidence="1 2" key="1">
    <citation type="submission" date="2014-04" db="EMBL/GenBank/DDBJ databases">
        <title>Genome assembly of Hyalangium minutum DSM 14724.</title>
        <authorList>
            <person name="Sharma G."/>
            <person name="Subramanian S."/>
        </authorList>
    </citation>
    <scope>NUCLEOTIDE SEQUENCE [LARGE SCALE GENOMIC DNA]</scope>
    <source>
        <strain evidence="1 2">DSM 14724</strain>
    </source>
</reference>
<comment type="caution">
    <text evidence="1">The sequence shown here is derived from an EMBL/GenBank/DDBJ whole genome shotgun (WGS) entry which is preliminary data.</text>
</comment>
<dbReference type="EMBL" id="JMCB01000007">
    <property type="protein sequence ID" value="KFE67749.1"/>
    <property type="molecule type" value="Genomic_DNA"/>
</dbReference>
<evidence type="ECO:0000313" key="2">
    <source>
        <dbReference type="Proteomes" id="UP000028725"/>
    </source>
</evidence>
<name>A0A085WJ86_9BACT</name>
<protein>
    <submittedName>
        <fullName evidence="1">Uncharacterized protein</fullName>
    </submittedName>
</protein>
<proteinExistence type="predicted"/>
<keyword evidence="2" id="KW-1185">Reference proteome</keyword>
<organism evidence="1 2">
    <name type="scientific">Hyalangium minutum</name>
    <dbReference type="NCBI Taxonomy" id="394096"/>
    <lineage>
        <taxon>Bacteria</taxon>
        <taxon>Pseudomonadati</taxon>
        <taxon>Myxococcota</taxon>
        <taxon>Myxococcia</taxon>
        <taxon>Myxococcales</taxon>
        <taxon>Cystobacterineae</taxon>
        <taxon>Archangiaceae</taxon>
        <taxon>Hyalangium</taxon>
    </lineage>
</organism>
<evidence type="ECO:0000313" key="1">
    <source>
        <dbReference type="EMBL" id="KFE67749.1"/>
    </source>
</evidence>
<sequence>MDEHGWGDDQSAAEREEDMLRAVNQEIATTLAAFEKRPTAVKKPA</sequence>
<accession>A0A085WJ86</accession>